<proteinExistence type="predicted"/>
<feature type="region of interest" description="Disordered" evidence="1">
    <location>
        <begin position="1"/>
        <end position="29"/>
    </location>
</feature>
<accession>W5TIZ5</accession>
<gene>
    <name evidence="2" type="ORF">NONO_c41390</name>
</gene>
<organism evidence="2 3">
    <name type="scientific">Nocardia nova SH22a</name>
    <dbReference type="NCBI Taxonomy" id="1415166"/>
    <lineage>
        <taxon>Bacteria</taxon>
        <taxon>Bacillati</taxon>
        <taxon>Actinomycetota</taxon>
        <taxon>Actinomycetes</taxon>
        <taxon>Mycobacteriales</taxon>
        <taxon>Nocardiaceae</taxon>
        <taxon>Nocardia</taxon>
    </lineage>
</organism>
<reference evidence="2 3" key="1">
    <citation type="journal article" date="2014" name="Appl. Environ. Microbiol.">
        <title>Insights into the Microbial Degradation of Rubber and Gutta-Percha by Analysis of the Complete Genome of Nocardia nova SH22a.</title>
        <authorList>
            <person name="Luo Q."/>
            <person name="Hiessl S."/>
            <person name="Poehlein A."/>
            <person name="Daniel R."/>
            <person name="Steinbuchel A."/>
        </authorList>
    </citation>
    <scope>NUCLEOTIDE SEQUENCE [LARGE SCALE GENOMIC DNA]</scope>
    <source>
        <strain evidence="2">SH22a</strain>
    </source>
</reference>
<feature type="compositionally biased region" description="Basic and acidic residues" evidence="1">
    <location>
        <begin position="1"/>
        <end position="13"/>
    </location>
</feature>
<feature type="region of interest" description="Disordered" evidence="1">
    <location>
        <begin position="135"/>
        <end position="154"/>
    </location>
</feature>
<keyword evidence="3" id="KW-1185">Reference proteome</keyword>
<dbReference type="Proteomes" id="UP000019150">
    <property type="component" value="Chromosome"/>
</dbReference>
<dbReference type="EMBL" id="CP006850">
    <property type="protein sequence ID" value="AHH18923.1"/>
    <property type="molecule type" value="Genomic_DNA"/>
</dbReference>
<dbReference type="RefSeq" id="WP_025350339.1">
    <property type="nucleotide sequence ID" value="NZ_CP006850.1"/>
</dbReference>
<dbReference type="STRING" id="1415166.NONO_c41390"/>
<evidence type="ECO:0000313" key="2">
    <source>
        <dbReference type="EMBL" id="AHH18923.1"/>
    </source>
</evidence>
<evidence type="ECO:0000256" key="1">
    <source>
        <dbReference type="SAM" id="MobiDB-lite"/>
    </source>
</evidence>
<dbReference type="KEGG" id="nno:NONO_c41390"/>
<dbReference type="AlphaFoldDB" id="W5TIZ5"/>
<dbReference type="HOGENOM" id="CLU_1747722_0_0_11"/>
<dbReference type="PATRIC" id="fig|1415166.3.peg.4247"/>
<dbReference type="eggNOG" id="ENOG5031ETA">
    <property type="taxonomic scope" value="Bacteria"/>
</dbReference>
<protein>
    <submittedName>
        <fullName evidence="2">Uncharacterized protein</fullName>
    </submittedName>
</protein>
<sequence length="154" mass="16620">MNDVRRQVSERARPRPTSPESAPPLTGRLIAESPATISVRVAEGIWTLDRADVLRLRAEPGTDPGEPAVLVWIRPGATADFTQRRRIQLTERPLTLASRPSPAVGDDLLARLTDRWARQLRLRPAIGAAGATVSYSQTRSGGGSDDGTACDSLD</sequence>
<evidence type="ECO:0000313" key="3">
    <source>
        <dbReference type="Proteomes" id="UP000019150"/>
    </source>
</evidence>
<name>W5TIZ5_9NOCA</name>